<dbReference type="PANTHER" id="PTHR46098">
    <property type="entry name" value="TRNA (CYTOSINE(38)-C(5))-METHYLTRANSFERASE"/>
    <property type="match status" value="1"/>
</dbReference>
<dbReference type="eggNOG" id="COG0270">
    <property type="taxonomic scope" value="Bacteria"/>
</dbReference>
<dbReference type="PANTHER" id="PTHR46098:SF1">
    <property type="entry name" value="TRNA (CYTOSINE(38)-C(5))-METHYLTRANSFERASE"/>
    <property type="match status" value="1"/>
</dbReference>
<name>A0A014KWQ4_9BACT</name>
<dbReference type="PATRIC" id="fig|1188239.3.peg.51"/>
<dbReference type="GO" id="GO:0009307">
    <property type="term" value="P:DNA restriction-modification system"/>
    <property type="evidence" value="ECO:0007669"/>
    <property type="project" value="UniProtKB-KW"/>
</dbReference>
<dbReference type="Gene3D" id="3.40.50.150">
    <property type="entry name" value="Vaccinia Virus protein VP39"/>
    <property type="match status" value="1"/>
</dbReference>
<dbReference type="InterPro" id="IPR029063">
    <property type="entry name" value="SAM-dependent_MTases_sf"/>
</dbReference>
<dbReference type="Pfam" id="PF00145">
    <property type="entry name" value="DNA_methylase"/>
    <property type="match status" value="1"/>
</dbReference>
<dbReference type="EMBL" id="JFAD01000005">
    <property type="protein sequence ID" value="EXU61446.1"/>
    <property type="molecule type" value="Genomic_DNA"/>
</dbReference>
<dbReference type="InterPro" id="IPR001525">
    <property type="entry name" value="C5_MeTfrase"/>
</dbReference>
<keyword evidence="2 6" id="KW-0489">Methyltransferase</keyword>
<accession>A0A014KWQ4</accession>
<evidence type="ECO:0000256" key="6">
    <source>
        <dbReference type="PROSITE-ProRule" id="PRU01016"/>
    </source>
</evidence>
<dbReference type="InterPro" id="IPR050750">
    <property type="entry name" value="C5-MTase"/>
</dbReference>
<evidence type="ECO:0000256" key="7">
    <source>
        <dbReference type="RuleBase" id="RU000416"/>
    </source>
</evidence>
<dbReference type="Proteomes" id="UP000020977">
    <property type="component" value="Unassembled WGS sequence"/>
</dbReference>
<keyword evidence="5" id="KW-0680">Restriction system</keyword>
<dbReference type="CDD" id="cd00315">
    <property type="entry name" value="Cyt_C5_DNA_methylase"/>
    <property type="match status" value="1"/>
</dbReference>
<reference evidence="8 9" key="1">
    <citation type="submission" date="2014-03" db="EMBL/GenBank/DDBJ databases">
        <title>Genome sequence of Mycoplasma ovipneumoniae strain 14811.</title>
        <authorList>
            <person name="Sirand-Pugnet P."/>
            <person name="Breton M."/>
            <person name="Dordet-Frisoni E."/>
            <person name="Baranowski E."/>
            <person name="Barre A."/>
            <person name="Couture C."/>
            <person name="Dupuy V."/>
            <person name="Gaurivaud P."/>
            <person name="Jacob D."/>
            <person name="Lemaitre C."/>
            <person name="Manso-Silvan L."/>
            <person name="Nikolski M."/>
            <person name="Nouvel L.-X."/>
            <person name="Poumarat F."/>
            <person name="Tardy F."/>
            <person name="Thebault P."/>
            <person name="Theil S."/>
            <person name="Citti C."/>
            <person name="Thiaucourt F."/>
            <person name="Blanchard A."/>
        </authorList>
    </citation>
    <scope>NUCLEOTIDE SEQUENCE [LARGE SCALE GENOMIC DNA]</scope>
    <source>
        <strain evidence="8 9">14811</strain>
    </source>
</reference>
<dbReference type="NCBIfam" id="TIGR00675">
    <property type="entry name" value="dcm"/>
    <property type="match status" value="1"/>
</dbReference>
<dbReference type="GO" id="GO:0032259">
    <property type="term" value="P:methylation"/>
    <property type="evidence" value="ECO:0007669"/>
    <property type="project" value="UniProtKB-KW"/>
</dbReference>
<comment type="caution">
    <text evidence="8">The sequence shown here is derived from an EMBL/GenBank/DDBJ whole genome shotgun (WGS) entry which is preliminary data.</text>
</comment>
<dbReference type="STRING" id="1188239.MOVI_0150"/>
<dbReference type="PROSITE" id="PS51679">
    <property type="entry name" value="SAM_MT_C5"/>
    <property type="match status" value="1"/>
</dbReference>
<dbReference type="SUPFAM" id="SSF53335">
    <property type="entry name" value="S-adenosyl-L-methionine-dependent methyltransferases"/>
    <property type="match status" value="1"/>
</dbReference>
<evidence type="ECO:0000313" key="8">
    <source>
        <dbReference type="EMBL" id="EXU61446.1"/>
    </source>
</evidence>
<evidence type="ECO:0000256" key="1">
    <source>
        <dbReference type="ARBA" id="ARBA00011975"/>
    </source>
</evidence>
<dbReference type="AlphaFoldDB" id="A0A014KWQ4"/>
<keyword evidence="4 6" id="KW-0949">S-adenosyl-L-methionine</keyword>
<dbReference type="EC" id="2.1.1.37" evidence="1"/>
<evidence type="ECO:0000256" key="4">
    <source>
        <dbReference type="ARBA" id="ARBA00022691"/>
    </source>
</evidence>
<gene>
    <name evidence="8" type="ORF">MOVI_0150</name>
</gene>
<sequence>MLKFFDFCSGIGGGRIGLENNGLECVGHCEIDEKTAETYKLFFDDGRNFGDLTKVDIDKLPNFDFMIAGFPCQTFSIVGKRAGFEDERGQIIYSLIEIMKQKKVKYFILENVKGLINHDKGNTFKTIKEALENIGYNIYYKVLNSLDFGVPQIRERIYIVGFKKGYDNGMFEFPINNLSNKDFSWFIDEDNNLELDILDKTFQKYLANKYNQNKIANEQVLSLENYVIDWRQSDLRKYDKIFPTLRAGRHGLLYIRNGKIKKLSGYEALLLQGFPKDIAEKVKQNGLNNNKVLSQAGNAMTVNVIDAIAKAMIKNIRG</sequence>
<comment type="similarity">
    <text evidence="6 7">Belongs to the class I-like SAM-binding methyltransferase superfamily. C5-methyltransferase family.</text>
</comment>
<evidence type="ECO:0000256" key="2">
    <source>
        <dbReference type="ARBA" id="ARBA00022603"/>
    </source>
</evidence>
<protein>
    <recommendedName>
        <fullName evidence="1">DNA (cytosine-5-)-methyltransferase</fullName>
        <ecNumber evidence="1">2.1.1.37</ecNumber>
    </recommendedName>
</protein>
<keyword evidence="3 6" id="KW-0808">Transferase</keyword>
<proteinExistence type="inferred from homology"/>
<evidence type="ECO:0000313" key="9">
    <source>
        <dbReference type="Proteomes" id="UP000020977"/>
    </source>
</evidence>
<evidence type="ECO:0000256" key="5">
    <source>
        <dbReference type="ARBA" id="ARBA00022747"/>
    </source>
</evidence>
<feature type="active site" evidence="6">
    <location>
        <position position="72"/>
    </location>
</feature>
<dbReference type="PRINTS" id="PR00105">
    <property type="entry name" value="C5METTRFRASE"/>
</dbReference>
<organism evidence="8 9">
    <name type="scientific">Mesomycoplasma ovipneumoniae 14811</name>
    <dbReference type="NCBI Taxonomy" id="1188239"/>
    <lineage>
        <taxon>Bacteria</taxon>
        <taxon>Bacillati</taxon>
        <taxon>Mycoplasmatota</taxon>
        <taxon>Mycoplasmoidales</taxon>
        <taxon>Metamycoplasmataceae</taxon>
        <taxon>Mesomycoplasma</taxon>
    </lineage>
</organism>
<dbReference type="Gene3D" id="3.90.120.10">
    <property type="entry name" value="DNA Methylase, subunit A, domain 2"/>
    <property type="match status" value="1"/>
</dbReference>
<dbReference type="GO" id="GO:0003886">
    <property type="term" value="F:DNA (cytosine-5-)-methyltransferase activity"/>
    <property type="evidence" value="ECO:0007669"/>
    <property type="project" value="UniProtKB-EC"/>
</dbReference>
<evidence type="ECO:0000256" key="3">
    <source>
        <dbReference type="ARBA" id="ARBA00022679"/>
    </source>
</evidence>